<keyword evidence="5" id="KW-0472">Membrane</keyword>
<organism evidence="7">
    <name type="scientific">Caldilineaceae bacterium SB0661_bin_32</name>
    <dbReference type="NCBI Taxonomy" id="2605255"/>
    <lineage>
        <taxon>Bacteria</taxon>
        <taxon>Bacillati</taxon>
        <taxon>Chloroflexota</taxon>
        <taxon>Caldilineae</taxon>
        <taxon>Caldilineales</taxon>
        <taxon>Caldilineaceae</taxon>
    </lineage>
</organism>
<keyword evidence="2" id="KW-0479">Metal-binding</keyword>
<dbReference type="InterPro" id="IPR017941">
    <property type="entry name" value="Rieske_2Fe-2S"/>
</dbReference>
<keyword evidence="3" id="KW-0408">Iron</keyword>
<dbReference type="EMBL" id="VXMH01000108">
    <property type="protein sequence ID" value="MYC97220.1"/>
    <property type="molecule type" value="Genomic_DNA"/>
</dbReference>
<dbReference type="Pfam" id="PF00355">
    <property type="entry name" value="Rieske"/>
    <property type="match status" value="1"/>
</dbReference>
<gene>
    <name evidence="7" type="ORF">F4X14_19870</name>
</gene>
<dbReference type="GO" id="GO:0051537">
    <property type="term" value="F:2 iron, 2 sulfur cluster binding"/>
    <property type="evidence" value="ECO:0007669"/>
    <property type="project" value="UniProtKB-KW"/>
</dbReference>
<dbReference type="SUPFAM" id="SSF50022">
    <property type="entry name" value="ISP domain"/>
    <property type="match status" value="1"/>
</dbReference>
<dbReference type="AlphaFoldDB" id="A0A6B1DAZ5"/>
<dbReference type="GO" id="GO:0016705">
    <property type="term" value="F:oxidoreductase activity, acting on paired donors, with incorporation or reduction of molecular oxygen"/>
    <property type="evidence" value="ECO:0007669"/>
    <property type="project" value="UniProtKB-ARBA"/>
</dbReference>
<dbReference type="PROSITE" id="PS51296">
    <property type="entry name" value="RIESKE"/>
    <property type="match status" value="1"/>
</dbReference>
<protein>
    <submittedName>
        <fullName evidence="7">Rieske 2Fe-2S domain-containing protein</fullName>
    </submittedName>
</protein>
<evidence type="ECO:0000256" key="4">
    <source>
        <dbReference type="ARBA" id="ARBA00023014"/>
    </source>
</evidence>
<reference evidence="7" key="1">
    <citation type="submission" date="2019-09" db="EMBL/GenBank/DDBJ databases">
        <title>Characterisation of the sponge microbiome using genome-centric metagenomics.</title>
        <authorList>
            <person name="Engelberts J.P."/>
            <person name="Robbins S.J."/>
            <person name="De Goeij J.M."/>
            <person name="Aranda M."/>
            <person name="Bell S.C."/>
            <person name="Webster N.S."/>
        </authorList>
    </citation>
    <scope>NUCLEOTIDE SEQUENCE</scope>
    <source>
        <strain evidence="7">SB0661_bin_32</strain>
    </source>
</reference>
<keyword evidence="5" id="KW-0812">Transmembrane</keyword>
<evidence type="ECO:0000313" key="7">
    <source>
        <dbReference type="EMBL" id="MYC97220.1"/>
    </source>
</evidence>
<evidence type="ECO:0000256" key="3">
    <source>
        <dbReference type="ARBA" id="ARBA00023004"/>
    </source>
</evidence>
<sequence length="233" mass="25458">MTVQQCLRQQEAWSKARGPADAEQIAPLDRASFPGSHSAGINAGNGGKNRREFLTYIWAGTLAAMTVGTGLAAYQFLYPRRPANEFGGRFFLGAASNLPPVGSDPKANVDGRFWLVNTEDGPRAFYNLCTHKWGDMWIKYRWDPTRARFECPACGAKFSLQGHYIEGPAPRSLDQFMIEIVTGRKVVAKTMFAEDAIVSPGVPSSEAEIVVDTGTIIEGLPRTASPLLKGYRG</sequence>
<feature type="domain" description="Rieske" evidence="6">
    <location>
        <begin position="90"/>
        <end position="187"/>
    </location>
</feature>
<accession>A0A6B1DAZ5</accession>
<dbReference type="GO" id="GO:0004497">
    <property type="term" value="F:monooxygenase activity"/>
    <property type="evidence" value="ECO:0007669"/>
    <property type="project" value="UniProtKB-ARBA"/>
</dbReference>
<evidence type="ECO:0000256" key="5">
    <source>
        <dbReference type="SAM" id="Phobius"/>
    </source>
</evidence>
<evidence type="ECO:0000259" key="6">
    <source>
        <dbReference type="PROSITE" id="PS51296"/>
    </source>
</evidence>
<feature type="transmembrane region" description="Helical" evidence="5">
    <location>
        <begin position="56"/>
        <end position="77"/>
    </location>
</feature>
<keyword evidence="4" id="KW-0411">Iron-sulfur</keyword>
<evidence type="ECO:0000256" key="1">
    <source>
        <dbReference type="ARBA" id="ARBA00022714"/>
    </source>
</evidence>
<keyword evidence="5" id="KW-1133">Transmembrane helix</keyword>
<comment type="caution">
    <text evidence="7">The sequence shown here is derived from an EMBL/GenBank/DDBJ whole genome shotgun (WGS) entry which is preliminary data.</text>
</comment>
<evidence type="ECO:0000256" key="2">
    <source>
        <dbReference type="ARBA" id="ARBA00022723"/>
    </source>
</evidence>
<dbReference type="GO" id="GO:0046872">
    <property type="term" value="F:metal ion binding"/>
    <property type="evidence" value="ECO:0007669"/>
    <property type="project" value="UniProtKB-KW"/>
</dbReference>
<keyword evidence="1" id="KW-0001">2Fe-2S</keyword>
<dbReference type="InterPro" id="IPR036922">
    <property type="entry name" value="Rieske_2Fe-2S_sf"/>
</dbReference>
<proteinExistence type="predicted"/>
<name>A0A6B1DAZ5_9CHLR</name>
<dbReference type="Gene3D" id="2.102.10.10">
    <property type="entry name" value="Rieske [2Fe-2S] iron-sulphur domain"/>
    <property type="match status" value="1"/>
</dbReference>